<dbReference type="GO" id="GO:0003700">
    <property type="term" value="F:DNA-binding transcription factor activity"/>
    <property type="evidence" value="ECO:0007669"/>
    <property type="project" value="UniProtKB-UniRule"/>
</dbReference>
<comment type="caution">
    <text evidence="12">The sequence shown here is derived from an EMBL/GenBank/DDBJ whole genome shotgun (WGS) entry which is preliminary data.</text>
</comment>
<dbReference type="PRINTS" id="PR01467">
    <property type="entry name" value="ARGREPRESSOR"/>
</dbReference>
<evidence type="ECO:0000259" key="10">
    <source>
        <dbReference type="Pfam" id="PF01316"/>
    </source>
</evidence>
<dbReference type="PANTHER" id="PTHR34471:SF1">
    <property type="entry name" value="ARGININE REPRESSOR"/>
    <property type="match status" value="1"/>
</dbReference>
<dbReference type="InterPro" id="IPR020899">
    <property type="entry name" value="Arg_repress_C"/>
</dbReference>
<dbReference type="PANTHER" id="PTHR34471">
    <property type="entry name" value="ARGININE REPRESSOR"/>
    <property type="match status" value="1"/>
</dbReference>
<dbReference type="UniPathway" id="UPA00068"/>
<evidence type="ECO:0000256" key="4">
    <source>
        <dbReference type="ARBA" id="ARBA00021148"/>
    </source>
</evidence>
<feature type="domain" description="Arginine repressor DNA-binding" evidence="10">
    <location>
        <begin position="2"/>
        <end position="68"/>
    </location>
</feature>
<keyword evidence="7 9" id="KW-0238">DNA-binding</keyword>
<dbReference type="GeneID" id="94549935"/>
<dbReference type="SUPFAM" id="SSF55252">
    <property type="entry name" value="C-terminal domain of arginine repressor"/>
    <property type="match status" value="1"/>
</dbReference>
<dbReference type="InterPro" id="IPR020900">
    <property type="entry name" value="Arg_repress_DNA-bd"/>
</dbReference>
<dbReference type="AlphaFoldDB" id="A0A2U1FP73"/>
<dbReference type="Proteomes" id="UP000245462">
    <property type="component" value="Unassembled WGS sequence"/>
</dbReference>
<dbReference type="GO" id="GO:0051259">
    <property type="term" value="P:protein complex oligomerization"/>
    <property type="evidence" value="ECO:0007669"/>
    <property type="project" value="InterPro"/>
</dbReference>
<keyword evidence="9" id="KW-0678">Repressor</keyword>
<dbReference type="GO" id="GO:0005737">
    <property type="term" value="C:cytoplasm"/>
    <property type="evidence" value="ECO:0007669"/>
    <property type="project" value="UniProtKB-SubCell"/>
</dbReference>
<evidence type="ECO:0000256" key="3">
    <source>
        <dbReference type="ARBA" id="ARBA00008316"/>
    </source>
</evidence>
<evidence type="ECO:0000259" key="11">
    <source>
        <dbReference type="Pfam" id="PF02863"/>
    </source>
</evidence>
<keyword evidence="6 9" id="KW-0805">Transcription regulation</keyword>
<evidence type="ECO:0000256" key="2">
    <source>
        <dbReference type="ARBA" id="ARBA00005040"/>
    </source>
</evidence>
<comment type="subcellular location">
    <subcellularLocation>
        <location evidence="1 9">Cytoplasm</location>
    </subcellularLocation>
</comment>
<dbReference type="Gene3D" id="3.30.1360.40">
    <property type="match status" value="1"/>
</dbReference>
<keyword evidence="9" id="KW-0055">Arginine biosynthesis</keyword>
<accession>A0A2U1FP73</accession>
<evidence type="ECO:0000313" key="13">
    <source>
        <dbReference type="Proteomes" id="UP000245462"/>
    </source>
</evidence>
<evidence type="ECO:0000256" key="1">
    <source>
        <dbReference type="ARBA" id="ARBA00004496"/>
    </source>
</evidence>
<dbReference type="GO" id="GO:0003677">
    <property type="term" value="F:DNA binding"/>
    <property type="evidence" value="ECO:0007669"/>
    <property type="project" value="UniProtKB-KW"/>
</dbReference>
<gene>
    <name evidence="9" type="primary">argR</name>
    <name evidence="12" type="ORF">C7382_10235</name>
</gene>
<dbReference type="GO" id="GO:1900079">
    <property type="term" value="P:regulation of arginine biosynthetic process"/>
    <property type="evidence" value="ECO:0007669"/>
    <property type="project" value="UniProtKB-UniRule"/>
</dbReference>
<dbReference type="EMBL" id="QEKY01000002">
    <property type="protein sequence ID" value="PVZ13993.1"/>
    <property type="molecule type" value="Genomic_DNA"/>
</dbReference>
<dbReference type="InterPro" id="IPR036251">
    <property type="entry name" value="Arg_repress_C_sf"/>
</dbReference>
<evidence type="ECO:0000256" key="9">
    <source>
        <dbReference type="HAMAP-Rule" id="MF_00173"/>
    </source>
</evidence>
<dbReference type="Pfam" id="PF01316">
    <property type="entry name" value="Arg_repressor"/>
    <property type="match status" value="1"/>
</dbReference>
<comment type="function">
    <text evidence="9">Regulates arginine biosynthesis genes.</text>
</comment>
<reference evidence="12 13" key="1">
    <citation type="submission" date="2018-04" db="EMBL/GenBank/DDBJ databases">
        <title>Genomic Encyclopedia of Type Strains, Phase IV (KMG-IV): sequencing the most valuable type-strain genomes for metagenomic binning, comparative biology and taxonomic classification.</title>
        <authorList>
            <person name="Goeker M."/>
        </authorList>
    </citation>
    <scope>NUCLEOTIDE SEQUENCE [LARGE SCALE GENOMIC DNA]</scope>
    <source>
        <strain evidence="12 13">DSM 28520</strain>
    </source>
</reference>
<protein>
    <recommendedName>
        <fullName evidence="4 9">Arginine repressor</fullName>
    </recommendedName>
</protein>
<organism evidence="12 13">
    <name type="scientific">Porphyromonas loveana</name>
    <dbReference type="NCBI Taxonomy" id="1884669"/>
    <lineage>
        <taxon>Bacteria</taxon>
        <taxon>Pseudomonadati</taxon>
        <taxon>Bacteroidota</taxon>
        <taxon>Bacteroidia</taxon>
        <taxon>Bacteroidales</taxon>
        <taxon>Porphyromonadaceae</taxon>
        <taxon>Porphyromonas</taxon>
    </lineage>
</organism>
<keyword evidence="8 9" id="KW-0804">Transcription</keyword>
<evidence type="ECO:0000256" key="8">
    <source>
        <dbReference type="ARBA" id="ARBA00023163"/>
    </source>
</evidence>
<dbReference type="HAMAP" id="MF_00173">
    <property type="entry name" value="Arg_repressor"/>
    <property type="match status" value="1"/>
</dbReference>
<evidence type="ECO:0000256" key="5">
    <source>
        <dbReference type="ARBA" id="ARBA00022490"/>
    </source>
</evidence>
<dbReference type="InterPro" id="IPR036390">
    <property type="entry name" value="WH_DNA-bd_sf"/>
</dbReference>
<sequence>MRPQRLHTIRRLILRRELHTQQELQEALRAEGISVSQCTLSRDLELLRVEKVTTPSGKKIYALPDDDRTLSPHGGITIGHTPGFLGLMETGETLLLTTAIGYAQRIALDIDNLHSPEVAGTVIGNSCVLVIGCKGISRENLIRAITPAVPELFR</sequence>
<dbReference type="RefSeq" id="WP_116678489.1">
    <property type="nucleotide sequence ID" value="NZ_JBGXZY010000091.1"/>
</dbReference>
<keyword evidence="9" id="KW-0028">Amino-acid biosynthesis</keyword>
<comment type="pathway">
    <text evidence="2 9">Amino-acid biosynthesis; L-arginine biosynthesis [regulation].</text>
</comment>
<evidence type="ECO:0000256" key="7">
    <source>
        <dbReference type="ARBA" id="ARBA00023125"/>
    </source>
</evidence>
<dbReference type="GO" id="GO:0034618">
    <property type="term" value="F:arginine binding"/>
    <property type="evidence" value="ECO:0007669"/>
    <property type="project" value="InterPro"/>
</dbReference>
<dbReference type="Pfam" id="PF02863">
    <property type="entry name" value="Arg_repressor_C"/>
    <property type="match status" value="1"/>
</dbReference>
<dbReference type="InterPro" id="IPR036388">
    <property type="entry name" value="WH-like_DNA-bd_sf"/>
</dbReference>
<name>A0A2U1FP73_9PORP</name>
<feature type="domain" description="Arginine repressor C-terminal" evidence="11">
    <location>
        <begin position="90"/>
        <end position="145"/>
    </location>
</feature>
<dbReference type="InterPro" id="IPR001669">
    <property type="entry name" value="Arg_repress"/>
</dbReference>
<dbReference type="OrthoDB" id="1013854at2"/>
<evidence type="ECO:0000256" key="6">
    <source>
        <dbReference type="ARBA" id="ARBA00023015"/>
    </source>
</evidence>
<dbReference type="Gene3D" id="1.10.10.10">
    <property type="entry name" value="Winged helix-like DNA-binding domain superfamily/Winged helix DNA-binding domain"/>
    <property type="match status" value="1"/>
</dbReference>
<keyword evidence="13" id="KW-1185">Reference proteome</keyword>
<dbReference type="SUPFAM" id="SSF46785">
    <property type="entry name" value="Winged helix' DNA-binding domain"/>
    <property type="match status" value="1"/>
</dbReference>
<proteinExistence type="inferred from homology"/>
<keyword evidence="5 9" id="KW-0963">Cytoplasm</keyword>
<evidence type="ECO:0000313" key="12">
    <source>
        <dbReference type="EMBL" id="PVZ13993.1"/>
    </source>
</evidence>
<comment type="similarity">
    <text evidence="3 9">Belongs to the ArgR family.</text>
</comment>
<dbReference type="GO" id="GO:0006526">
    <property type="term" value="P:L-arginine biosynthetic process"/>
    <property type="evidence" value="ECO:0007669"/>
    <property type="project" value="UniProtKB-UniPathway"/>
</dbReference>